<evidence type="ECO:0000256" key="7">
    <source>
        <dbReference type="ARBA" id="ARBA00023136"/>
    </source>
</evidence>
<dbReference type="NCBIfam" id="NF009246">
    <property type="entry name" value="PRK12599.1-5"/>
    <property type="match status" value="1"/>
</dbReference>
<name>A0A7C4RZJ3_FERPE</name>
<evidence type="ECO:0000256" key="3">
    <source>
        <dbReference type="ARBA" id="ARBA00022448"/>
    </source>
</evidence>
<feature type="transmembrane region" description="Helical" evidence="8">
    <location>
        <begin position="6"/>
        <end position="24"/>
    </location>
</feature>
<sequence length="105" mass="11648">MSGSLLIDLIVFGLTGLGVFFSLLRFLIGPTSFDRLMAIDMMNVMIIGLISLLAYMFKNNMYMDIAILYGLLGFIETIVFARYLENQANTPSNCAETKSMDGDAK</sequence>
<keyword evidence="7 8" id="KW-0472">Membrane</keyword>
<comment type="caution">
    <text evidence="9">The sequence shown here is derived from an EMBL/GenBank/DDBJ whole genome shotgun (WGS) entry which is preliminary data.</text>
</comment>
<dbReference type="PANTHER" id="PTHR34702:SF1">
    <property type="entry name" value="NA(+)_H(+) ANTIPORTER SUBUNIT F"/>
    <property type="match status" value="1"/>
</dbReference>
<evidence type="ECO:0000256" key="5">
    <source>
        <dbReference type="ARBA" id="ARBA00022692"/>
    </source>
</evidence>
<comment type="similarity">
    <text evidence="2">Belongs to the CPA3 antiporters (TC 2.A.63) subunit F family.</text>
</comment>
<dbReference type="InterPro" id="IPR007208">
    <property type="entry name" value="MrpF/PhaF-like"/>
</dbReference>
<dbReference type="GO" id="GO:0015385">
    <property type="term" value="F:sodium:proton antiporter activity"/>
    <property type="evidence" value="ECO:0007669"/>
    <property type="project" value="TreeGrafter"/>
</dbReference>
<keyword evidence="3" id="KW-0813">Transport</keyword>
<reference evidence="9" key="1">
    <citation type="journal article" date="2020" name="mSystems">
        <title>Genome- and Community-Level Interaction Insights into Carbon Utilization and Element Cycling Functions of Hydrothermarchaeota in Hydrothermal Sediment.</title>
        <authorList>
            <person name="Zhou Z."/>
            <person name="Liu Y."/>
            <person name="Xu W."/>
            <person name="Pan J."/>
            <person name="Luo Z.H."/>
            <person name="Li M."/>
        </authorList>
    </citation>
    <scope>NUCLEOTIDE SEQUENCE [LARGE SCALE GENOMIC DNA]</scope>
    <source>
        <strain evidence="9">SpSt-604</strain>
    </source>
</reference>
<evidence type="ECO:0000313" key="9">
    <source>
        <dbReference type="EMBL" id="HGU42994.1"/>
    </source>
</evidence>
<dbReference type="Pfam" id="PF04066">
    <property type="entry name" value="MrpF_PhaF"/>
    <property type="match status" value="1"/>
</dbReference>
<protein>
    <submittedName>
        <fullName evidence="9">pH regulation protein F</fullName>
    </submittedName>
</protein>
<evidence type="ECO:0000256" key="6">
    <source>
        <dbReference type="ARBA" id="ARBA00022989"/>
    </source>
</evidence>
<keyword evidence="4" id="KW-1003">Cell membrane</keyword>
<keyword evidence="5 8" id="KW-0812">Transmembrane</keyword>
<evidence type="ECO:0000256" key="1">
    <source>
        <dbReference type="ARBA" id="ARBA00004651"/>
    </source>
</evidence>
<comment type="subcellular location">
    <subcellularLocation>
        <location evidence="1">Cell membrane</location>
        <topology evidence="1">Multi-pass membrane protein</topology>
    </subcellularLocation>
</comment>
<evidence type="ECO:0000256" key="4">
    <source>
        <dbReference type="ARBA" id="ARBA00022475"/>
    </source>
</evidence>
<organism evidence="9">
    <name type="scientific">Fervidobacterium pennivorans</name>
    <dbReference type="NCBI Taxonomy" id="93466"/>
    <lineage>
        <taxon>Bacteria</taxon>
        <taxon>Thermotogati</taxon>
        <taxon>Thermotogota</taxon>
        <taxon>Thermotogae</taxon>
        <taxon>Thermotogales</taxon>
        <taxon>Fervidobacteriaceae</taxon>
        <taxon>Fervidobacterium</taxon>
    </lineage>
</organism>
<evidence type="ECO:0000256" key="2">
    <source>
        <dbReference type="ARBA" id="ARBA00009212"/>
    </source>
</evidence>
<dbReference type="EMBL" id="DSZT01000286">
    <property type="protein sequence ID" value="HGU42994.1"/>
    <property type="molecule type" value="Genomic_DNA"/>
</dbReference>
<dbReference type="GO" id="GO:0005886">
    <property type="term" value="C:plasma membrane"/>
    <property type="evidence" value="ECO:0007669"/>
    <property type="project" value="UniProtKB-SubCell"/>
</dbReference>
<feature type="transmembrane region" description="Helical" evidence="8">
    <location>
        <begin position="63"/>
        <end position="84"/>
    </location>
</feature>
<evidence type="ECO:0000256" key="8">
    <source>
        <dbReference type="SAM" id="Phobius"/>
    </source>
</evidence>
<dbReference type="OrthoDB" id="9799958at2"/>
<dbReference type="PANTHER" id="PTHR34702">
    <property type="entry name" value="NA(+)/H(+) ANTIPORTER SUBUNIT F1"/>
    <property type="match status" value="1"/>
</dbReference>
<dbReference type="AlphaFoldDB" id="A0A7C4RZJ3"/>
<accession>A0A7C4RZJ3</accession>
<keyword evidence="6 8" id="KW-1133">Transmembrane helix</keyword>
<gene>
    <name evidence="9" type="ORF">ENT72_08875</name>
</gene>
<proteinExistence type="inferred from homology"/>
<feature type="transmembrane region" description="Helical" evidence="8">
    <location>
        <begin position="36"/>
        <end position="57"/>
    </location>
</feature>